<feature type="signal peptide" evidence="2">
    <location>
        <begin position="1"/>
        <end position="20"/>
    </location>
</feature>
<dbReference type="PATRIC" id="fig|454.4.peg.992"/>
<reference evidence="3 4" key="1">
    <citation type="submission" date="2015-11" db="EMBL/GenBank/DDBJ databases">
        <title>Genomic analysis of 38 Legionella species identifies large and diverse effector repertoires.</title>
        <authorList>
            <person name="Burstein D."/>
            <person name="Amaro F."/>
            <person name="Zusman T."/>
            <person name="Lifshitz Z."/>
            <person name="Cohen O."/>
            <person name="Gilbert J.A."/>
            <person name="Pupko T."/>
            <person name="Shuman H.A."/>
            <person name="Segal G."/>
        </authorList>
    </citation>
    <scope>NUCLEOTIDE SEQUENCE [LARGE SCALE GENOMIC DNA]</scope>
    <source>
        <strain evidence="3 4">Bercovier 4</strain>
    </source>
</reference>
<dbReference type="OrthoDB" id="5653338at2"/>
<comment type="caution">
    <text evidence="3">The sequence shown here is derived from an EMBL/GenBank/DDBJ whole genome shotgun (WGS) entry which is preliminary data.</text>
</comment>
<evidence type="ECO:0000313" key="4">
    <source>
        <dbReference type="Proteomes" id="UP000054761"/>
    </source>
</evidence>
<dbReference type="CDD" id="cd16385">
    <property type="entry name" value="IcmL"/>
    <property type="match status" value="1"/>
</dbReference>
<dbReference type="Proteomes" id="UP000054761">
    <property type="component" value="Unassembled WGS sequence"/>
</dbReference>
<feature type="chain" id="PRO_5006915336" evidence="2">
    <location>
        <begin position="21"/>
        <end position="262"/>
    </location>
</feature>
<feature type="region of interest" description="Disordered" evidence="1">
    <location>
        <begin position="26"/>
        <end position="104"/>
    </location>
</feature>
<gene>
    <name evidence="3" type="ORF">Lisr_0925</name>
</gene>
<sequence>MKRRLLWSVLITLFSACIYAAESQTEQDSAQNTTPTAAPQQPATPTTTPQQPTTPTTTSQQPGTENQSPAPDTTQSSETEASTNATDTQNTAANHPKTKQPAVNCEYKIPAETKTIDDSLILTWAKNAAIQSFDFDYNSIDQQISTLKACYTEQGWKGFNDALQKSGNLKAIKSQNLTVSGQVDGEAKITDVKENQWKVTLPLQVVYQNNKEKLTQLLTVNLLIGRKTTGDLGIMQLIAMPRKNTTGGQTQLKTNTQAQSKP</sequence>
<evidence type="ECO:0000313" key="3">
    <source>
        <dbReference type="EMBL" id="KTD28122.1"/>
    </source>
</evidence>
<accession>A0A0W0W717</accession>
<feature type="compositionally biased region" description="Low complexity" evidence="1">
    <location>
        <begin position="33"/>
        <end position="62"/>
    </location>
</feature>
<feature type="compositionally biased region" description="Polar residues" evidence="1">
    <location>
        <begin position="63"/>
        <end position="80"/>
    </location>
</feature>
<dbReference type="PROSITE" id="PS51257">
    <property type="entry name" value="PROKAR_LIPOPROTEIN"/>
    <property type="match status" value="1"/>
</dbReference>
<evidence type="ECO:0000256" key="2">
    <source>
        <dbReference type="SAM" id="SignalP"/>
    </source>
</evidence>
<feature type="compositionally biased region" description="Low complexity" evidence="1">
    <location>
        <begin position="81"/>
        <end position="94"/>
    </location>
</feature>
<keyword evidence="2" id="KW-0732">Signal</keyword>
<dbReference type="AlphaFoldDB" id="A0A0W0W717"/>
<dbReference type="RefSeq" id="WP_058501294.1">
    <property type="nucleotide sequence ID" value="NZ_CAAAJA010000044.1"/>
</dbReference>
<evidence type="ECO:0000256" key="1">
    <source>
        <dbReference type="SAM" id="MobiDB-lite"/>
    </source>
</evidence>
<keyword evidence="4" id="KW-1185">Reference proteome</keyword>
<protein>
    <submittedName>
        <fullName evidence="3">IcmL-like protein</fullName>
    </submittedName>
</protein>
<name>A0A0W0W717_9GAMM</name>
<dbReference type="Pfam" id="PF11393">
    <property type="entry name" value="T4BSS_DotI_IcmL"/>
    <property type="match status" value="1"/>
</dbReference>
<proteinExistence type="predicted"/>
<dbReference type="EMBL" id="LNYH01000043">
    <property type="protein sequence ID" value="KTD28122.1"/>
    <property type="molecule type" value="Genomic_DNA"/>
</dbReference>
<dbReference type="STRING" id="454.Lisr_0925"/>
<dbReference type="InterPro" id="IPR021055">
    <property type="entry name" value="T4BSS_IcmL/DotI"/>
</dbReference>
<organism evidence="3 4">
    <name type="scientific">Legionella israelensis</name>
    <dbReference type="NCBI Taxonomy" id="454"/>
    <lineage>
        <taxon>Bacteria</taxon>
        <taxon>Pseudomonadati</taxon>
        <taxon>Pseudomonadota</taxon>
        <taxon>Gammaproteobacteria</taxon>
        <taxon>Legionellales</taxon>
        <taxon>Legionellaceae</taxon>
        <taxon>Legionella</taxon>
    </lineage>
</organism>